<feature type="transmembrane region" description="Helical" evidence="7">
    <location>
        <begin position="183"/>
        <end position="205"/>
    </location>
</feature>
<evidence type="ECO:0000256" key="5">
    <source>
        <dbReference type="ARBA" id="ARBA00022989"/>
    </source>
</evidence>
<comment type="caution">
    <text evidence="9">The sequence shown here is derived from an EMBL/GenBank/DDBJ whole genome shotgun (WGS) entry which is preliminary data.</text>
</comment>
<dbReference type="OrthoDB" id="13976at2"/>
<accession>A0A418YBT2</accession>
<dbReference type="Proteomes" id="UP000283255">
    <property type="component" value="Unassembled WGS sequence"/>
</dbReference>
<dbReference type="AlphaFoldDB" id="A0A418YBT2"/>
<reference evidence="9 10" key="1">
    <citation type="submission" date="2018-09" db="EMBL/GenBank/DDBJ databases">
        <authorList>
            <person name="Wang F."/>
        </authorList>
    </citation>
    <scope>NUCLEOTIDE SEQUENCE [LARGE SCALE GENOMIC DNA]</scope>
    <source>
        <strain evidence="9 10">PLHSC7-2</strain>
    </source>
</reference>
<feature type="transmembrane region" description="Helical" evidence="7">
    <location>
        <begin position="68"/>
        <end position="86"/>
    </location>
</feature>
<comment type="subcellular location">
    <subcellularLocation>
        <location evidence="1 7">Cell membrane</location>
        <topology evidence="1 7">Multi-pass membrane protein</topology>
    </subcellularLocation>
</comment>
<evidence type="ECO:0000313" key="10">
    <source>
        <dbReference type="Proteomes" id="UP000283255"/>
    </source>
</evidence>
<evidence type="ECO:0000256" key="2">
    <source>
        <dbReference type="ARBA" id="ARBA00010792"/>
    </source>
</evidence>
<reference evidence="9 10" key="2">
    <citation type="submission" date="2019-01" db="EMBL/GenBank/DDBJ databases">
        <title>Motilimonas pumilus sp. nov., isolated from the gut of sea cucumber (Apostichopus japonicus).</title>
        <authorList>
            <person name="Wang F.-Q."/>
            <person name="Ren L.-H."/>
            <person name="Lin Y.-W."/>
            <person name="Sun G.-H."/>
            <person name="Du Z.-J."/>
            <person name="Zhao J.-X."/>
            <person name="Liu X.-J."/>
            <person name="Liu L.-J."/>
        </authorList>
    </citation>
    <scope>NUCLEOTIDE SEQUENCE [LARGE SCALE GENOMIC DNA]</scope>
    <source>
        <strain evidence="9 10">PLHSC7-2</strain>
    </source>
</reference>
<dbReference type="InterPro" id="IPR032816">
    <property type="entry name" value="VTT_dom"/>
</dbReference>
<dbReference type="EMBL" id="QZCH01000022">
    <property type="protein sequence ID" value="RJG41971.1"/>
    <property type="molecule type" value="Genomic_DNA"/>
</dbReference>
<dbReference type="InterPro" id="IPR032818">
    <property type="entry name" value="DedA-like"/>
</dbReference>
<keyword evidence="4 7" id="KW-0812">Transmembrane</keyword>
<feature type="transmembrane region" description="Helical" evidence="7">
    <location>
        <begin position="117"/>
        <end position="138"/>
    </location>
</feature>
<dbReference type="GO" id="GO:0005886">
    <property type="term" value="C:plasma membrane"/>
    <property type="evidence" value="ECO:0007669"/>
    <property type="project" value="UniProtKB-SubCell"/>
</dbReference>
<feature type="domain" description="VTT" evidence="8">
    <location>
        <begin position="45"/>
        <end position="169"/>
    </location>
</feature>
<keyword evidence="10" id="KW-1185">Reference proteome</keyword>
<gene>
    <name evidence="9" type="ORF">D1Z90_15150</name>
</gene>
<protein>
    <submittedName>
        <fullName evidence="9">DedA family protein</fullName>
    </submittedName>
</protein>
<proteinExistence type="inferred from homology"/>
<organism evidence="9 10">
    <name type="scientific">Motilimonas pumila</name>
    <dbReference type="NCBI Taxonomy" id="2303987"/>
    <lineage>
        <taxon>Bacteria</taxon>
        <taxon>Pseudomonadati</taxon>
        <taxon>Pseudomonadota</taxon>
        <taxon>Gammaproteobacteria</taxon>
        <taxon>Alteromonadales</taxon>
        <taxon>Alteromonadales genera incertae sedis</taxon>
        <taxon>Motilimonas</taxon>
    </lineage>
</organism>
<evidence type="ECO:0000256" key="3">
    <source>
        <dbReference type="ARBA" id="ARBA00022475"/>
    </source>
</evidence>
<keyword evidence="5 7" id="KW-1133">Transmembrane helix</keyword>
<evidence type="ECO:0000256" key="4">
    <source>
        <dbReference type="ARBA" id="ARBA00022692"/>
    </source>
</evidence>
<evidence type="ECO:0000313" key="9">
    <source>
        <dbReference type="EMBL" id="RJG41971.1"/>
    </source>
</evidence>
<feature type="transmembrane region" description="Helical" evidence="7">
    <location>
        <begin position="150"/>
        <end position="171"/>
    </location>
</feature>
<sequence length="221" mass="24475">MQDILSAIWMQDFESLLALSSLHLLLLLLATVLLLESSFVFLPLPGDGLVLFVGGLVAIDAISFPQALLWLTLASFVGSLLAYIQGRTLQGSSLMPKLQVILPDKALLRSQHLLSKYGFSSLFISRFIPFVRVLTPMLMGVSKLSFTRTVIISFTSSFTWVLVLLLAGQWLMGHPLVMAYQEVATKGLLIFSVTLMVSAFITLFVRLTKQRRQSTIHSNSN</sequence>
<evidence type="ECO:0000259" key="8">
    <source>
        <dbReference type="Pfam" id="PF09335"/>
    </source>
</evidence>
<name>A0A418YBT2_9GAMM</name>
<evidence type="ECO:0000256" key="7">
    <source>
        <dbReference type="RuleBase" id="RU367016"/>
    </source>
</evidence>
<dbReference type="Pfam" id="PF09335">
    <property type="entry name" value="VTT_dom"/>
    <property type="match status" value="1"/>
</dbReference>
<keyword evidence="6 7" id="KW-0472">Membrane</keyword>
<evidence type="ECO:0000256" key="6">
    <source>
        <dbReference type="ARBA" id="ARBA00023136"/>
    </source>
</evidence>
<comment type="similarity">
    <text evidence="2 7">Belongs to the DedA family.</text>
</comment>
<feature type="transmembrane region" description="Helical" evidence="7">
    <location>
        <begin position="16"/>
        <end position="35"/>
    </location>
</feature>
<evidence type="ECO:0000256" key="1">
    <source>
        <dbReference type="ARBA" id="ARBA00004651"/>
    </source>
</evidence>
<dbReference type="RefSeq" id="WP_119911632.1">
    <property type="nucleotide sequence ID" value="NZ_QZCH01000022.1"/>
</dbReference>
<dbReference type="PANTHER" id="PTHR30353:SF11">
    <property type="entry name" value="INNER MEMBRANE PROTEIN YQJA"/>
    <property type="match status" value="1"/>
</dbReference>
<feature type="transmembrane region" description="Helical" evidence="7">
    <location>
        <begin position="41"/>
        <end position="61"/>
    </location>
</feature>
<dbReference type="PANTHER" id="PTHR30353">
    <property type="entry name" value="INNER MEMBRANE PROTEIN DEDA-RELATED"/>
    <property type="match status" value="1"/>
</dbReference>
<keyword evidence="3 7" id="KW-1003">Cell membrane</keyword>